<protein>
    <submittedName>
        <fullName evidence="2">Uncharacterized protein</fullName>
    </submittedName>
</protein>
<sequence>MNQLTISVLLLVSLIGATWSAAVVTNKQVIDTSVTEIETTLDDADFASDLSQRYELHTMGKSDFIEGYGAPMFRRSRREKLRNIGAS</sequence>
<reference evidence="2" key="2">
    <citation type="submission" date="2022-06" db="UniProtKB">
        <authorList>
            <consortium name="EnsemblMetazoa"/>
        </authorList>
    </citation>
    <scope>IDENTIFICATION</scope>
    <source>
        <strain evidence="2">DF5081</strain>
    </source>
</reference>
<proteinExistence type="predicted"/>
<keyword evidence="1" id="KW-0732">Signal</keyword>
<name>A0A8R1I4N0_CAEJA</name>
<accession>A0A8R1I4N0</accession>
<keyword evidence="3" id="KW-1185">Reference proteome</keyword>
<feature type="signal peptide" evidence="1">
    <location>
        <begin position="1"/>
        <end position="20"/>
    </location>
</feature>
<dbReference type="EnsemblMetazoa" id="CJA15063.1">
    <property type="protein sequence ID" value="CJA15063.1"/>
    <property type="gene ID" value="WBGene00134267"/>
</dbReference>
<reference evidence="3" key="1">
    <citation type="submission" date="2010-08" db="EMBL/GenBank/DDBJ databases">
        <authorList>
            <consortium name="Caenorhabditis japonica Sequencing Consortium"/>
            <person name="Wilson R.K."/>
        </authorList>
    </citation>
    <scope>NUCLEOTIDE SEQUENCE [LARGE SCALE GENOMIC DNA]</scope>
    <source>
        <strain evidence="3">DF5081</strain>
    </source>
</reference>
<dbReference type="AlphaFoldDB" id="A0A8R1I4N0"/>
<feature type="chain" id="PRO_5035749575" evidence="1">
    <location>
        <begin position="21"/>
        <end position="87"/>
    </location>
</feature>
<evidence type="ECO:0000313" key="3">
    <source>
        <dbReference type="Proteomes" id="UP000005237"/>
    </source>
</evidence>
<evidence type="ECO:0000313" key="2">
    <source>
        <dbReference type="EnsemblMetazoa" id="CJA15063.1"/>
    </source>
</evidence>
<organism evidence="2 3">
    <name type="scientific">Caenorhabditis japonica</name>
    <dbReference type="NCBI Taxonomy" id="281687"/>
    <lineage>
        <taxon>Eukaryota</taxon>
        <taxon>Metazoa</taxon>
        <taxon>Ecdysozoa</taxon>
        <taxon>Nematoda</taxon>
        <taxon>Chromadorea</taxon>
        <taxon>Rhabditida</taxon>
        <taxon>Rhabditina</taxon>
        <taxon>Rhabditomorpha</taxon>
        <taxon>Rhabditoidea</taxon>
        <taxon>Rhabditidae</taxon>
        <taxon>Peloderinae</taxon>
        <taxon>Caenorhabditis</taxon>
    </lineage>
</organism>
<dbReference type="Proteomes" id="UP000005237">
    <property type="component" value="Unassembled WGS sequence"/>
</dbReference>
<evidence type="ECO:0000256" key="1">
    <source>
        <dbReference type="SAM" id="SignalP"/>
    </source>
</evidence>